<feature type="compositionally biased region" description="Low complexity" evidence="10">
    <location>
        <begin position="123"/>
        <end position="136"/>
    </location>
</feature>
<comment type="subcellular location">
    <subcellularLocation>
        <location evidence="1">Nucleus</location>
    </subcellularLocation>
</comment>
<reference evidence="12 13" key="1">
    <citation type="journal article" date="2018" name="MBio">
        <title>Comparative Genomics Reveals the Core Gene Toolbox for the Fungus-Insect Symbiosis.</title>
        <authorList>
            <person name="Wang Y."/>
            <person name="Stata M."/>
            <person name="Wang W."/>
            <person name="Stajich J.E."/>
            <person name="White M.M."/>
            <person name="Moncalvo J.M."/>
        </authorList>
    </citation>
    <scope>NUCLEOTIDE SEQUENCE [LARGE SCALE GENOMIC DNA]</scope>
    <source>
        <strain evidence="12 13">SWE-8-4</strain>
    </source>
</reference>
<evidence type="ECO:0000256" key="7">
    <source>
        <dbReference type="ARBA" id="ARBA00023242"/>
    </source>
</evidence>
<keyword evidence="2" id="KW-0678">Repressor</keyword>
<dbReference type="InterPro" id="IPR001680">
    <property type="entry name" value="WD40_rpt"/>
</dbReference>
<dbReference type="InterPro" id="IPR015943">
    <property type="entry name" value="WD40/YVTN_repeat-like_dom_sf"/>
</dbReference>
<comment type="caution">
    <text evidence="12">The sequence shown here is derived from an EMBL/GenBank/DDBJ whole genome shotgun (WGS) entry which is preliminary data.</text>
</comment>
<feature type="compositionally biased region" description="Polar residues" evidence="10">
    <location>
        <begin position="137"/>
        <end position="160"/>
    </location>
</feature>
<feature type="repeat" description="WD" evidence="9">
    <location>
        <begin position="545"/>
        <end position="577"/>
    </location>
</feature>
<name>A0A2T9YW63_9FUNG</name>
<dbReference type="OrthoDB" id="17410at2759"/>
<dbReference type="PRINTS" id="PR00320">
    <property type="entry name" value="GPROTEINBRPT"/>
</dbReference>
<dbReference type="Pfam" id="PF08581">
    <property type="entry name" value="Tup_N"/>
    <property type="match status" value="1"/>
</dbReference>
<dbReference type="PROSITE" id="PS50082">
    <property type="entry name" value="WD_REPEATS_2"/>
    <property type="match status" value="6"/>
</dbReference>
<evidence type="ECO:0000256" key="8">
    <source>
        <dbReference type="ARBA" id="ARBA00060760"/>
    </source>
</evidence>
<dbReference type="GO" id="GO:0005634">
    <property type="term" value="C:nucleus"/>
    <property type="evidence" value="ECO:0007669"/>
    <property type="project" value="UniProtKB-SubCell"/>
</dbReference>
<feature type="compositionally biased region" description="Pro residues" evidence="10">
    <location>
        <begin position="190"/>
        <end position="203"/>
    </location>
</feature>
<feature type="domain" description="Transcriptional repressor Tup1 N-terminal" evidence="11">
    <location>
        <begin position="19"/>
        <end position="94"/>
    </location>
</feature>
<evidence type="ECO:0000256" key="6">
    <source>
        <dbReference type="ARBA" id="ARBA00023163"/>
    </source>
</evidence>
<feature type="repeat" description="WD" evidence="9">
    <location>
        <begin position="403"/>
        <end position="444"/>
    </location>
</feature>
<dbReference type="InterPro" id="IPR020472">
    <property type="entry name" value="WD40_PAC1"/>
</dbReference>
<dbReference type="EMBL" id="MBFR01000030">
    <property type="protein sequence ID" value="PVU96526.1"/>
    <property type="molecule type" value="Genomic_DNA"/>
</dbReference>
<dbReference type="SMART" id="SM00320">
    <property type="entry name" value="WD40"/>
    <property type="match status" value="7"/>
</dbReference>
<sequence>MSNIYNHRQMMPNAPVSSRVSDLLENLKSEFESISQDATSLKFHKEEYEQRITNQITEMTAFQQSLFELERSHQNIKQQYEEEIYRLRRDLEARGGIPAPQGPFLPHGGLNNQVGVGMPGLSINQNRPIQNNQNPPLSHQASHPNQPPINNSNITTQQPINEIPVNPHNPNMIPSGPANYPNASSNNPNIIPPPGHPSQPPGMPIANNQLASANRSGRRAADINTPPTHMQNQIQSSRPGPPIAVSTPRGTNAHPAQPNNSAIRGARSGLIGHSQLGEIDPDSVSSQMKIVGSDWFAIFSNSVPRMINIDLLHSFDHNSVVCCVKFSNSGTMLATGCNHTTQIYDVETGQKISVLVDDSVHGVEDLYIRAVCFSPDDKYLVTGAEDNQIRIWDVQKKAIKHVLSGHEQDIYSLDFSPDGKTIVSGSGDKTVRLWDLESGKNLYTFAIDDMGPKDAGVTSVAFSPDGRLVAAASLDKMIRLWDAQTGQFLERVEGHKDSVYAVSFSPDGRYLLSGSLDKSLKIWELLSRPGPNGRPLGRSICNTTLIGHKDFVLSVAYSPDGNWIISGSKDRCVQFWDPVNAQIQCILQGHKNSIISVSLSRKKHIFATGSGDCRARIWSYEPYQYPQTSN</sequence>
<dbReference type="InterPro" id="IPR036322">
    <property type="entry name" value="WD40_repeat_dom_sf"/>
</dbReference>
<dbReference type="CDD" id="cd00200">
    <property type="entry name" value="WD40"/>
    <property type="match status" value="1"/>
</dbReference>
<feature type="repeat" description="WD" evidence="9">
    <location>
        <begin position="368"/>
        <end position="402"/>
    </location>
</feature>
<dbReference type="PROSITE" id="PS50294">
    <property type="entry name" value="WD_REPEATS_REGION"/>
    <property type="match status" value="6"/>
</dbReference>
<dbReference type="Gene3D" id="1.20.5.340">
    <property type="match status" value="1"/>
</dbReference>
<dbReference type="SUPFAM" id="SSF50978">
    <property type="entry name" value="WD40 repeat-like"/>
    <property type="match status" value="1"/>
</dbReference>
<dbReference type="Gene3D" id="2.130.10.10">
    <property type="entry name" value="YVTN repeat-like/Quinoprotein amine dehydrogenase"/>
    <property type="match status" value="1"/>
</dbReference>
<keyword evidence="3 9" id="KW-0853">WD repeat</keyword>
<dbReference type="PROSITE" id="PS00678">
    <property type="entry name" value="WD_REPEATS_1"/>
    <property type="match status" value="4"/>
</dbReference>
<dbReference type="Proteomes" id="UP000245383">
    <property type="component" value="Unassembled WGS sequence"/>
</dbReference>
<feature type="compositionally biased region" description="Polar residues" evidence="10">
    <location>
        <begin position="225"/>
        <end position="238"/>
    </location>
</feature>
<evidence type="ECO:0000256" key="9">
    <source>
        <dbReference type="PROSITE-ProRule" id="PRU00221"/>
    </source>
</evidence>
<evidence type="ECO:0000256" key="1">
    <source>
        <dbReference type="ARBA" id="ARBA00004123"/>
    </source>
</evidence>
<accession>A0A2T9YW63</accession>
<keyword evidence="7" id="KW-0539">Nucleus</keyword>
<organism evidence="12 13">
    <name type="scientific">Smittium simulii</name>
    <dbReference type="NCBI Taxonomy" id="133385"/>
    <lineage>
        <taxon>Eukaryota</taxon>
        <taxon>Fungi</taxon>
        <taxon>Fungi incertae sedis</taxon>
        <taxon>Zoopagomycota</taxon>
        <taxon>Kickxellomycotina</taxon>
        <taxon>Harpellomycetes</taxon>
        <taxon>Harpellales</taxon>
        <taxon>Legeriomycetaceae</taxon>
        <taxon>Smittium</taxon>
    </lineage>
</organism>
<dbReference type="FunFam" id="2.130.10.10:FF:000503">
    <property type="entry name" value="Glucose repression regulatory protein TUP1"/>
    <property type="match status" value="1"/>
</dbReference>
<evidence type="ECO:0000256" key="3">
    <source>
        <dbReference type="ARBA" id="ARBA00022574"/>
    </source>
</evidence>
<keyword evidence="6" id="KW-0804">Transcription</keyword>
<proteinExistence type="inferred from homology"/>
<dbReference type="PANTHER" id="PTHR19848">
    <property type="entry name" value="WD40 REPEAT PROTEIN"/>
    <property type="match status" value="1"/>
</dbReference>
<gene>
    <name evidence="12" type="ORF">BB561_001115</name>
</gene>
<feature type="repeat" description="WD" evidence="9">
    <location>
        <begin position="450"/>
        <end position="491"/>
    </location>
</feature>
<evidence type="ECO:0000256" key="4">
    <source>
        <dbReference type="ARBA" id="ARBA00022737"/>
    </source>
</evidence>
<dbReference type="AlphaFoldDB" id="A0A2T9YW63"/>
<dbReference type="STRING" id="133385.A0A2T9YW63"/>
<dbReference type="InterPro" id="IPR013890">
    <property type="entry name" value="Tscrpt_rep_Tup1_N"/>
</dbReference>
<dbReference type="PANTHER" id="PTHR19848:SF8">
    <property type="entry name" value="F-BOX AND WD REPEAT DOMAIN CONTAINING 7"/>
    <property type="match status" value="1"/>
</dbReference>
<evidence type="ECO:0000259" key="11">
    <source>
        <dbReference type="Pfam" id="PF08581"/>
    </source>
</evidence>
<feature type="repeat" description="WD" evidence="9">
    <location>
        <begin position="492"/>
        <end position="525"/>
    </location>
</feature>
<dbReference type="InterPro" id="IPR019775">
    <property type="entry name" value="WD40_repeat_CS"/>
</dbReference>
<comment type="similarity">
    <text evidence="8">Belongs to the WD repeat TUP1 family.</text>
</comment>
<keyword evidence="13" id="KW-1185">Reference proteome</keyword>
<evidence type="ECO:0000256" key="10">
    <source>
        <dbReference type="SAM" id="MobiDB-lite"/>
    </source>
</evidence>
<evidence type="ECO:0000313" key="12">
    <source>
        <dbReference type="EMBL" id="PVU96526.1"/>
    </source>
</evidence>
<evidence type="ECO:0000313" key="13">
    <source>
        <dbReference type="Proteomes" id="UP000245383"/>
    </source>
</evidence>
<keyword evidence="4" id="KW-0677">Repeat</keyword>
<feature type="compositionally biased region" description="Polar residues" evidence="10">
    <location>
        <begin position="206"/>
        <end position="215"/>
    </location>
</feature>
<evidence type="ECO:0000256" key="5">
    <source>
        <dbReference type="ARBA" id="ARBA00023015"/>
    </source>
</evidence>
<protein>
    <recommendedName>
        <fullName evidence="11">Transcriptional repressor Tup1 N-terminal domain-containing protein</fullName>
    </recommendedName>
</protein>
<evidence type="ECO:0000256" key="2">
    <source>
        <dbReference type="ARBA" id="ARBA00022491"/>
    </source>
</evidence>
<feature type="compositionally biased region" description="Low complexity" evidence="10">
    <location>
        <begin position="174"/>
        <end position="189"/>
    </location>
</feature>
<feature type="region of interest" description="Disordered" evidence="10">
    <location>
        <begin position="118"/>
        <end position="259"/>
    </location>
</feature>
<keyword evidence="5" id="KW-0805">Transcription regulation</keyword>
<dbReference type="Pfam" id="PF00400">
    <property type="entry name" value="WD40"/>
    <property type="match status" value="7"/>
</dbReference>
<feature type="repeat" description="WD" evidence="9">
    <location>
        <begin position="587"/>
        <end position="628"/>
    </location>
</feature>